<dbReference type="EMBL" id="JACIET010000007">
    <property type="protein sequence ID" value="MBB4014945.1"/>
    <property type="molecule type" value="Genomic_DNA"/>
</dbReference>
<organism evidence="1 2">
    <name type="scientific">Niveibacterium umoris</name>
    <dbReference type="NCBI Taxonomy" id="1193620"/>
    <lineage>
        <taxon>Bacteria</taxon>
        <taxon>Pseudomonadati</taxon>
        <taxon>Pseudomonadota</taxon>
        <taxon>Betaproteobacteria</taxon>
        <taxon>Rhodocyclales</taxon>
        <taxon>Rhodocyclaceae</taxon>
        <taxon>Niveibacterium</taxon>
    </lineage>
</organism>
<dbReference type="RefSeq" id="WP_183638552.1">
    <property type="nucleotide sequence ID" value="NZ_BAABLE010000005.1"/>
</dbReference>
<gene>
    <name evidence="1" type="ORF">GGR36_004313</name>
</gene>
<name>A0A840BNQ9_9RHOO</name>
<keyword evidence="2" id="KW-1185">Reference proteome</keyword>
<evidence type="ECO:0000313" key="2">
    <source>
        <dbReference type="Proteomes" id="UP000561045"/>
    </source>
</evidence>
<comment type="caution">
    <text evidence="1">The sequence shown here is derived from an EMBL/GenBank/DDBJ whole genome shotgun (WGS) entry which is preliminary data.</text>
</comment>
<reference evidence="1 2" key="1">
    <citation type="submission" date="2020-08" db="EMBL/GenBank/DDBJ databases">
        <title>Genomic Encyclopedia of Type Strains, Phase IV (KMG-IV): sequencing the most valuable type-strain genomes for metagenomic binning, comparative biology and taxonomic classification.</title>
        <authorList>
            <person name="Goeker M."/>
        </authorList>
    </citation>
    <scope>NUCLEOTIDE SEQUENCE [LARGE SCALE GENOMIC DNA]</scope>
    <source>
        <strain evidence="1 2">DSM 106739</strain>
    </source>
</reference>
<evidence type="ECO:0000313" key="1">
    <source>
        <dbReference type="EMBL" id="MBB4014945.1"/>
    </source>
</evidence>
<dbReference type="AlphaFoldDB" id="A0A840BNQ9"/>
<accession>A0A840BNQ9</accession>
<dbReference type="Proteomes" id="UP000561045">
    <property type="component" value="Unassembled WGS sequence"/>
</dbReference>
<proteinExistence type="predicted"/>
<sequence>MSFETLPDDETRIERERWFSMSFTAAGPDRYAGPISTHALLLEVDIRRAFVAGAWISTITLAFAAIEAQFRQVFAGDYENRAQLLFGENADLNWLRNLRNSIVHAGQPGLPSPVWGSSPGDLLGTHANLEANARRAVAIMFRENYGRRPA</sequence>
<protein>
    <submittedName>
        <fullName evidence="1">Uncharacterized protein</fullName>
    </submittedName>
</protein>